<sequence>MSTKGIVPHMQGFVEGIALGNATRQVGERYGITAFVRFAPGWNTTYPTIGFKEIDN</sequence>
<comment type="caution">
    <text evidence="1">The sequence shown here is derived from an EMBL/GenBank/DDBJ whole genome shotgun (WGS) entry which is preliminary data.</text>
</comment>
<evidence type="ECO:0000313" key="2">
    <source>
        <dbReference type="Proteomes" id="UP001154322"/>
    </source>
</evidence>
<evidence type="ECO:0000313" key="1">
    <source>
        <dbReference type="EMBL" id="CAH8247079.1"/>
    </source>
</evidence>
<reference evidence="1" key="1">
    <citation type="submission" date="2022-06" db="EMBL/GenBank/DDBJ databases">
        <authorList>
            <person name="Dietemann V."/>
            <person name="Ory F."/>
            <person name="Dainat B."/>
            <person name="Oberhansli S."/>
        </authorList>
    </citation>
    <scope>NUCLEOTIDE SEQUENCE</scope>
    <source>
        <strain evidence="1">Ena-SAMPLE-TAB-26-04-2022-14:26:32:270-5432</strain>
    </source>
</reference>
<dbReference type="Proteomes" id="UP001154322">
    <property type="component" value="Unassembled WGS sequence"/>
</dbReference>
<gene>
    <name evidence="1" type="ORF">WJ0W_004314</name>
</gene>
<proteinExistence type="predicted"/>
<name>A0ABM9G786_9BACL</name>
<keyword evidence="2" id="KW-1185">Reference proteome</keyword>
<accession>A0ABM9G786</accession>
<dbReference type="EMBL" id="CALYLO010000006">
    <property type="protein sequence ID" value="CAH8247079.1"/>
    <property type="molecule type" value="Genomic_DNA"/>
</dbReference>
<organism evidence="1 2">
    <name type="scientific">Paenibacillus melissococcoides</name>
    <dbReference type="NCBI Taxonomy" id="2912268"/>
    <lineage>
        <taxon>Bacteria</taxon>
        <taxon>Bacillati</taxon>
        <taxon>Bacillota</taxon>
        <taxon>Bacilli</taxon>
        <taxon>Bacillales</taxon>
        <taxon>Paenibacillaceae</taxon>
        <taxon>Paenibacillus</taxon>
    </lineage>
</organism>
<protein>
    <submittedName>
        <fullName evidence="1">Uncharacterized protein</fullName>
    </submittedName>
</protein>